<dbReference type="Proteomes" id="UP000252419">
    <property type="component" value="Unassembled WGS sequence"/>
</dbReference>
<evidence type="ECO:0000256" key="3">
    <source>
        <dbReference type="ARBA" id="ARBA00023163"/>
    </source>
</evidence>
<dbReference type="InterPro" id="IPR000485">
    <property type="entry name" value="AsnC-type_HTH_dom"/>
</dbReference>
<dbReference type="PANTHER" id="PTHR30154">
    <property type="entry name" value="LEUCINE-RESPONSIVE REGULATORY PROTEIN"/>
    <property type="match status" value="1"/>
</dbReference>
<dbReference type="PANTHER" id="PTHR30154:SF34">
    <property type="entry name" value="TRANSCRIPTIONAL REGULATOR AZLB"/>
    <property type="match status" value="1"/>
</dbReference>
<dbReference type="CDD" id="cd00090">
    <property type="entry name" value="HTH_ARSR"/>
    <property type="match status" value="1"/>
</dbReference>
<dbReference type="SUPFAM" id="SSF46785">
    <property type="entry name" value="Winged helix' DNA-binding domain"/>
    <property type="match status" value="1"/>
</dbReference>
<dbReference type="SUPFAM" id="SSF54909">
    <property type="entry name" value="Dimeric alpha+beta barrel"/>
    <property type="match status" value="1"/>
</dbReference>
<dbReference type="Gene3D" id="3.30.70.920">
    <property type="match status" value="1"/>
</dbReference>
<evidence type="ECO:0000256" key="2">
    <source>
        <dbReference type="ARBA" id="ARBA00023125"/>
    </source>
</evidence>
<dbReference type="InterPro" id="IPR036390">
    <property type="entry name" value="WH_DNA-bd_sf"/>
</dbReference>
<keyword evidence="2" id="KW-0238">DNA-binding</keyword>
<dbReference type="InterPro" id="IPR011991">
    <property type="entry name" value="ArsR-like_HTH"/>
</dbReference>
<dbReference type="GO" id="GO:0043200">
    <property type="term" value="P:response to amino acid"/>
    <property type="evidence" value="ECO:0007669"/>
    <property type="project" value="TreeGrafter"/>
</dbReference>
<dbReference type="GO" id="GO:0006355">
    <property type="term" value="P:regulation of DNA-templated transcription"/>
    <property type="evidence" value="ECO:0007669"/>
    <property type="project" value="UniProtKB-ARBA"/>
</dbReference>
<dbReference type="SMART" id="SM00344">
    <property type="entry name" value="HTH_ASNC"/>
    <property type="match status" value="1"/>
</dbReference>
<keyword evidence="3" id="KW-0804">Transcription</keyword>
<evidence type="ECO:0000313" key="5">
    <source>
        <dbReference type="EMBL" id="RCK06831.1"/>
    </source>
</evidence>
<feature type="domain" description="HTH asnC-type" evidence="4">
    <location>
        <begin position="6"/>
        <end position="67"/>
    </location>
</feature>
<name>A0A367UFM5_9PROT</name>
<dbReference type="InterPro" id="IPR011008">
    <property type="entry name" value="Dimeric_a/b-barrel"/>
</dbReference>
<dbReference type="Pfam" id="PF01037">
    <property type="entry name" value="AsnC_trans_reg"/>
    <property type="match status" value="1"/>
</dbReference>
<dbReference type="GO" id="GO:0043565">
    <property type="term" value="F:sequence-specific DNA binding"/>
    <property type="evidence" value="ECO:0007669"/>
    <property type="project" value="InterPro"/>
</dbReference>
<dbReference type="PRINTS" id="PR00033">
    <property type="entry name" value="HTHASNC"/>
</dbReference>
<gene>
    <name evidence="5" type="ORF">TH5_06710</name>
</gene>
<accession>A0A367UFM5</accession>
<evidence type="ECO:0000313" key="6">
    <source>
        <dbReference type="Proteomes" id="UP000252419"/>
    </source>
</evidence>
<dbReference type="PROSITE" id="PS50956">
    <property type="entry name" value="HTH_ASNC_2"/>
    <property type="match status" value="1"/>
</dbReference>
<dbReference type="Gene3D" id="1.10.10.10">
    <property type="entry name" value="Winged helix-like DNA-binding domain superfamily/Winged helix DNA-binding domain"/>
    <property type="match status" value="1"/>
</dbReference>
<dbReference type="Pfam" id="PF13412">
    <property type="entry name" value="HTH_24"/>
    <property type="match status" value="1"/>
</dbReference>
<dbReference type="GO" id="GO:0005829">
    <property type="term" value="C:cytosol"/>
    <property type="evidence" value="ECO:0007669"/>
    <property type="project" value="TreeGrafter"/>
</dbReference>
<dbReference type="InterPro" id="IPR019887">
    <property type="entry name" value="Tscrpt_reg_AsnC/Lrp_C"/>
</dbReference>
<proteinExistence type="predicted"/>
<dbReference type="EMBL" id="JPWA01000005">
    <property type="protein sequence ID" value="RCK06831.1"/>
    <property type="molecule type" value="Genomic_DNA"/>
</dbReference>
<protein>
    <recommendedName>
        <fullName evidence="4">HTH asnC-type domain-containing protein</fullName>
    </recommendedName>
</protein>
<dbReference type="InterPro" id="IPR019885">
    <property type="entry name" value="Tscrpt_reg_HTH_AsnC-type_CS"/>
</dbReference>
<dbReference type="AlphaFoldDB" id="A0A367UFM5"/>
<sequence>MTMLKLDRLFIKILQVLQTNGRISNLDLSEEVNLSPSPCLERVRKLEEAGLITQYLAEIDLDKIGANLHIMAEITLGNHLVDDFKRFEAAITDVPEVISCYKIAGPFDYTMDMICRDIAHFNQLKEKLLAAKIGIEHFRGHVVMERTKTFSGYPLESLTVPSPLDGVLKG</sequence>
<reference evidence="5 6" key="1">
    <citation type="submission" date="2014-07" db="EMBL/GenBank/DDBJ databases">
        <title>Draft genome sequence of Thalassospira xianhensis P-4 (MCCC 1A02616).</title>
        <authorList>
            <person name="Lai Q."/>
            <person name="Shao Z."/>
        </authorList>
    </citation>
    <scope>NUCLEOTIDE SEQUENCE [LARGE SCALE GENOMIC DNA]</scope>
    <source>
        <strain evidence="5 6">MCCC 1A02616</strain>
    </source>
</reference>
<organism evidence="5 6">
    <name type="scientific">Thalassospira xianhensis MCCC 1A02616</name>
    <dbReference type="NCBI Taxonomy" id="1177929"/>
    <lineage>
        <taxon>Bacteria</taxon>
        <taxon>Pseudomonadati</taxon>
        <taxon>Pseudomonadota</taxon>
        <taxon>Alphaproteobacteria</taxon>
        <taxon>Rhodospirillales</taxon>
        <taxon>Thalassospiraceae</taxon>
        <taxon>Thalassospira</taxon>
    </lineage>
</organism>
<comment type="caution">
    <text evidence="5">The sequence shown here is derived from an EMBL/GenBank/DDBJ whole genome shotgun (WGS) entry which is preliminary data.</text>
</comment>
<evidence type="ECO:0000256" key="1">
    <source>
        <dbReference type="ARBA" id="ARBA00023015"/>
    </source>
</evidence>
<dbReference type="PROSITE" id="PS00519">
    <property type="entry name" value="HTH_ASNC_1"/>
    <property type="match status" value="1"/>
</dbReference>
<keyword evidence="6" id="KW-1185">Reference proteome</keyword>
<evidence type="ECO:0000259" key="4">
    <source>
        <dbReference type="PROSITE" id="PS50956"/>
    </source>
</evidence>
<dbReference type="InterPro" id="IPR036388">
    <property type="entry name" value="WH-like_DNA-bd_sf"/>
</dbReference>
<dbReference type="InterPro" id="IPR019888">
    <property type="entry name" value="Tscrpt_reg_AsnC-like"/>
</dbReference>
<keyword evidence="1" id="KW-0805">Transcription regulation</keyword>